<dbReference type="PROSITE" id="PS50940">
    <property type="entry name" value="CHIT_BIND_II"/>
    <property type="match status" value="3"/>
</dbReference>
<sequence length="263" mass="29339">MRLLYSIVLFVVIFFTTTNAQTAEPCVAENELTANPHICNQYYRCLSGERIAFGCTAGKVFNPSTKTCVASDAYLCDDHWSEMLTTPAPSVYCAVNKNAIVAHLNDCRKYVLCEDGVEQMHTCPEGEQFSWKKLACGVDFPCAEYFEGQGNSLEAVACARQPLQLAEHPYDVGMYVDCNEEKHRNCEDGTIFRWNYQRCLPGVVSTNELKSASANCGAFGKSSHPYLCEKFFKCFFWISSLNSCPVGMIYSATLEECIPAVCK</sequence>
<dbReference type="EMBL" id="AXCM01002955">
    <property type="status" value="NOT_ANNOTATED_CDS"/>
    <property type="molecule type" value="Genomic_DNA"/>
</dbReference>
<keyword evidence="3" id="KW-0677">Repeat</keyword>
<name>A0A182MGT2_9DIPT</name>
<dbReference type="InterPro" id="IPR036508">
    <property type="entry name" value="Chitin-bd_dom_sf"/>
</dbReference>
<evidence type="ECO:0000256" key="6">
    <source>
        <dbReference type="SAM" id="SignalP"/>
    </source>
</evidence>
<keyword evidence="2 6" id="KW-0732">Signal</keyword>
<evidence type="ECO:0000259" key="7">
    <source>
        <dbReference type="PROSITE" id="PS50940"/>
    </source>
</evidence>
<keyword evidence="1" id="KW-0147">Chitin-binding</keyword>
<dbReference type="SUPFAM" id="SSF57625">
    <property type="entry name" value="Invertebrate chitin-binding proteins"/>
    <property type="match status" value="3"/>
</dbReference>
<evidence type="ECO:0000313" key="9">
    <source>
        <dbReference type="Proteomes" id="UP000075883"/>
    </source>
</evidence>
<dbReference type="PANTHER" id="PTHR23301">
    <property type="entry name" value="CHITIN BINDING PERITROPHIN-A"/>
    <property type="match status" value="1"/>
</dbReference>
<dbReference type="Proteomes" id="UP000075883">
    <property type="component" value="Unassembled WGS sequence"/>
</dbReference>
<proteinExistence type="predicted"/>
<evidence type="ECO:0000256" key="1">
    <source>
        <dbReference type="ARBA" id="ARBA00022669"/>
    </source>
</evidence>
<keyword evidence="9" id="KW-1185">Reference proteome</keyword>
<keyword evidence="5" id="KW-0325">Glycoprotein</keyword>
<accession>A0A182MGT2</accession>
<dbReference type="GO" id="GO:0005576">
    <property type="term" value="C:extracellular region"/>
    <property type="evidence" value="ECO:0007669"/>
    <property type="project" value="InterPro"/>
</dbReference>
<feature type="signal peptide" evidence="6">
    <location>
        <begin position="1"/>
        <end position="20"/>
    </location>
</feature>
<keyword evidence="4" id="KW-1015">Disulfide bond</keyword>
<evidence type="ECO:0000256" key="4">
    <source>
        <dbReference type="ARBA" id="ARBA00023157"/>
    </source>
</evidence>
<feature type="domain" description="Chitin-binding type-2" evidence="7">
    <location>
        <begin position="213"/>
        <end position="257"/>
    </location>
</feature>
<dbReference type="EnsemblMetazoa" id="ACUA017923-RA">
    <property type="protein sequence ID" value="ACUA017923-PA"/>
    <property type="gene ID" value="ACUA017923"/>
</dbReference>
<dbReference type="SMART" id="SM00494">
    <property type="entry name" value="ChtBD2"/>
    <property type="match status" value="3"/>
</dbReference>
<dbReference type="InterPro" id="IPR002557">
    <property type="entry name" value="Chitin-bd_dom"/>
</dbReference>
<feature type="chain" id="PRO_5008128394" description="Chitin-binding type-2 domain-containing protein" evidence="6">
    <location>
        <begin position="21"/>
        <end position="263"/>
    </location>
</feature>
<evidence type="ECO:0000256" key="3">
    <source>
        <dbReference type="ARBA" id="ARBA00022737"/>
    </source>
</evidence>
<feature type="domain" description="Chitin-binding type-2" evidence="7">
    <location>
        <begin position="23"/>
        <end position="78"/>
    </location>
</feature>
<dbReference type="VEuPathDB" id="VectorBase:ACUA017923"/>
<dbReference type="GO" id="GO:0008061">
    <property type="term" value="F:chitin binding"/>
    <property type="evidence" value="ECO:0007669"/>
    <property type="project" value="UniProtKB-KW"/>
</dbReference>
<organism evidence="8 9">
    <name type="scientific">Anopheles culicifacies</name>
    <dbReference type="NCBI Taxonomy" id="139723"/>
    <lineage>
        <taxon>Eukaryota</taxon>
        <taxon>Metazoa</taxon>
        <taxon>Ecdysozoa</taxon>
        <taxon>Arthropoda</taxon>
        <taxon>Hexapoda</taxon>
        <taxon>Insecta</taxon>
        <taxon>Pterygota</taxon>
        <taxon>Neoptera</taxon>
        <taxon>Endopterygota</taxon>
        <taxon>Diptera</taxon>
        <taxon>Nematocera</taxon>
        <taxon>Culicoidea</taxon>
        <taxon>Culicidae</taxon>
        <taxon>Anophelinae</taxon>
        <taxon>Anopheles</taxon>
        <taxon>culicifacies species complex</taxon>
    </lineage>
</organism>
<protein>
    <recommendedName>
        <fullName evidence="7">Chitin-binding type-2 domain-containing protein</fullName>
    </recommendedName>
</protein>
<reference evidence="8" key="2">
    <citation type="submission" date="2020-05" db="UniProtKB">
        <authorList>
            <consortium name="EnsemblMetazoa"/>
        </authorList>
    </citation>
    <scope>IDENTIFICATION</scope>
    <source>
        <strain evidence="8">A-37</strain>
    </source>
</reference>
<dbReference type="PANTHER" id="PTHR23301:SF106">
    <property type="entry name" value="CHITIN-BINDING TYPE-2 DOMAIN-CONTAINING PROTEIN-RELATED"/>
    <property type="match status" value="1"/>
</dbReference>
<dbReference type="STRING" id="139723.A0A182MGT2"/>
<reference evidence="9" key="1">
    <citation type="submission" date="2013-09" db="EMBL/GenBank/DDBJ databases">
        <title>The Genome Sequence of Anopheles culicifacies species A.</title>
        <authorList>
            <consortium name="The Broad Institute Genomics Platform"/>
            <person name="Neafsey D.E."/>
            <person name="Besansky N."/>
            <person name="Howell P."/>
            <person name="Walton C."/>
            <person name="Young S.K."/>
            <person name="Zeng Q."/>
            <person name="Gargeya S."/>
            <person name="Fitzgerald M."/>
            <person name="Haas B."/>
            <person name="Abouelleil A."/>
            <person name="Allen A.W."/>
            <person name="Alvarado L."/>
            <person name="Arachchi H.M."/>
            <person name="Berlin A.M."/>
            <person name="Chapman S.B."/>
            <person name="Gainer-Dewar J."/>
            <person name="Goldberg J."/>
            <person name="Griggs A."/>
            <person name="Gujja S."/>
            <person name="Hansen M."/>
            <person name="Howarth C."/>
            <person name="Imamovic A."/>
            <person name="Ireland A."/>
            <person name="Larimer J."/>
            <person name="McCowan C."/>
            <person name="Murphy C."/>
            <person name="Pearson M."/>
            <person name="Poon T.W."/>
            <person name="Priest M."/>
            <person name="Roberts A."/>
            <person name="Saif S."/>
            <person name="Shea T."/>
            <person name="Sisk P."/>
            <person name="Sykes S."/>
            <person name="Wortman J."/>
            <person name="Nusbaum C."/>
            <person name="Birren B."/>
        </authorList>
    </citation>
    <scope>NUCLEOTIDE SEQUENCE [LARGE SCALE GENOMIC DNA]</scope>
    <source>
        <strain evidence="9">A-37</strain>
    </source>
</reference>
<evidence type="ECO:0000313" key="8">
    <source>
        <dbReference type="EnsemblMetazoa" id="ACUA017923-PA"/>
    </source>
</evidence>
<dbReference type="AlphaFoldDB" id="A0A182MGT2"/>
<evidence type="ECO:0000256" key="2">
    <source>
        <dbReference type="ARBA" id="ARBA00022729"/>
    </source>
</evidence>
<dbReference type="Gene3D" id="2.170.140.10">
    <property type="entry name" value="Chitin binding domain"/>
    <property type="match status" value="2"/>
</dbReference>
<dbReference type="InterPro" id="IPR051940">
    <property type="entry name" value="Chitin_bind-dev_reg"/>
</dbReference>
<dbReference type="Pfam" id="PF01607">
    <property type="entry name" value="CBM_14"/>
    <property type="match status" value="2"/>
</dbReference>
<feature type="domain" description="Chitin-binding type-2" evidence="7">
    <location>
        <begin position="90"/>
        <end position="144"/>
    </location>
</feature>
<evidence type="ECO:0000256" key="5">
    <source>
        <dbReference type="ARBA" id="ARBA00023180"/>
    </source>
</evidence>